<comment type="cofactor">
    <cofactor evidence="10">
        <name>Mn(2+)</name>
        <dbReference type="ChEBI" id="CHEBI:29035"/>
    </cofactor>
    <cofactor evidence="10">
        <name>Fe(2+)</name>
        <dbReference type="ChEBI" id="CHEBI:29033"/>
    </cofactor>
    <text evidence="10">Binds 1 Mn(2+) or Fe(2+) ion per subunit.</text>
</comment>
<keyword evidence="8" id="KW-0804">Transcription</keyword>
<keyword evidence="5 9" id="KW-0862">Zinc</keyword>
<dbReference type="Pfam" id="PF01475">
    <property type="entry name" value="FUR"/>
    <property type="match status" value="1"/>
</dbReference>
<dbReference type="GO" id="GO:0003700">
    <property type="term" value="F:DNA-binding transcription factor activity"/>
    <property type="evidence" value="ECO:0007669"/>
    <property type="project" value="InterPro"/>
</dbReference>
<dbReference type="SUPFAM" id="SSF46785">
    <property type="entry name" value="Winged helix' DNA-binding domain"/>
    <property type="match status" value="1"/>
</dbReference>
<evidence type="ECO:0000256" key="3">
    <source>
        <dbReference type="ARBA" id="ARBA00022490"/>
    </source>
</evidence>
<dbReference type="InterPro" id="IPR002481">
    <property type="entry name" value="FUR"/>
</dbReference>
<evidence type="ECO:0000256" key="7">
    <source>
        <dbReference type="ARBA" id="ARBA00023125"/>
    </source>
</evidence>
<evidence type="ECO:0000256" key="4">
    <source>
        <dbReference type="ARBA" id="ARBA00022491"/>
    </source>
</evidence>
<dbReference type="PANTHER" id="PTHR33202">
    <property type="entry name" value="ZINC UPTAKE REGULATION PROTEIN"/>
    <property type="match status" value="1"/>
</dbReference>
<comment type="subcellular location">
    <subcellularLocation>
        <location evidence="1">Cytoplasm</location>
    </subcellularLocation>
</comment>
<dbReference type="CDD" id="cd07153">
    <property type="entry name" value="Fur_like"/>
    <property type="match status" value="1"/>
</dbReference>
<feature type="binding site" evidence="9">
    <location>
        <position position="134"/>
    </location>
    <ligand>
        <name>Zn(2+)</name>
        <dbReference type="ChEBI" id="CHEBI:29105"/>
    </ligand>
</feature>
<dbReference type="OrthoDB" id="8659436at2"/>
<dbReference type="Gene3D" id="1.10.10.10">
    <property type="entry name" value="Winged helix-like DNA-binding domain superfamily/Winged helix DNA-binding domain"/>
    <property type="match status" value="1"/>
</dbReference>
<evidence type="ECO:0000313" key="12">
    <source>
        <dbReference type="Proteomes" id="UP000298021"/>
    </source>
</evidence>
<dbReference type="GO" id="GO:1900376">
    <property type="term" value="P:regulation of secondary metabolite biosynthetic process"/>
    <property type="evidence" value="ECO:0007669"/>
    <property type="project" value="TreeGrafter"/>
</dbReference>
<dbReference type="AlphaFoldDB" id="A0A4Z0JP44"/>
<keyword evidence="3" id="KW-0963">Cytoplasm</keyword>
<dbReference type="InterPro" id="IPR036388">
    <property type="entry name" value="WH-like_DNA-bd_sf"/>
</dbReference>
<feature type="binding site" evidence="9">
    <location>
        <position position="94"/>
    </location>
    <ligand>
        <name>Zn(2+)</name>
        <dbReference type="ChEBI" id="CHEBI:29105"/>
    </ligand>
</feature>
<evidence type="ECO:0000256" key="10">
    <source>
        <dbReference type="PIRSR" id="PIRSR602481-2"/>
    </source>
</evidence>
<keyword evidence="4" id="KW-0678">Repressor</keyword>
<evidence type="ECO:0000256" key="6">
    <source>
        <dbReference type="ARBA" id="ARBA00023015"/>
    </source>
</evidence>
<gene>
    <name evidence="11" type="ORF">EGT49_04550</name>
</gene>
<keyword evidence="7" id="KW-0238">DNA-binding</keyword>
<evidence type="ECO:0000256" key="9">
    <source>
        <dbReference type="PIRSR" id="PIRSR602481-1"/>
    </source>
</evidence>
<organism evidence="11 12">
    <name type="scientific">Companilactobacillus suantsaicola</name>
    <dbReference type="NCBI Taxonomy" id="2487723"/>
    <lineage>
        <taxon>Bacteria</taxon>
        <taxon>Bacillati</taxon>
        <taxon>Bacillota</taxon>
        <taxon>Bacilli</taxon>
        <taxon>Lactobacillales</taxon>
        <taxon>Lactobacillaceae</taxon>
        <taxon>Companilactobacillus</taxon>
    </lineage>
</organism>
<feature type="binding site" evidence="9">
    <location>
        <position position="131"/>
    </location>
    <ligand>
        <name>Zn(2+)</name>
        <dbReference type="ChEBI" id="CHEBI:29105"/>
    </ligand>
</feature>
<name>A0A4Z0JP44_9LACO</name>
<reference evidence="11 12" key="1">
    <citation type="submission" date="2018-10" db="EMBL/GenBank/DDBJ databases">
        <title>Lactobacillus sp. R7 and Lactobacillus sp. R19 isolated from fermented mustard green product of Taiwan.</title>
        <authorList>
            <person name="Lin S.-T."/>
        </authorList>
    </citation>
    <scope>NUCLEOTIDE SEQUENCE [LARGE SCALE GENOMIC DNA]</scope>
    <source>
        <strain evidence="11 12">BCRC 81127</strain>
    </source>
</reference>
<dbReference type="GO" id="GO:0005737">
    <property type="term" value="C:cytoplasm"/>
    <property type="evidence" value="ECO:0007669"/>
    <property type="project" value="UniProtKB-SubCell"/>
</dbReference>
<protein>
    <submittedName>
        <fullName evidence="11">Transcriptional repressor</fullName>
    </submittedName>
</protein>
<dbReference type="InterPro" id="IPR036390">
    <property type="entry name" value="WH_DNA-bd_sf"/>
</dbReference>
<dbReference type="RefSeq" id="WP_135371942.1">
    <property type="nucleotide sequence ID" value="NZ_RKLY01000008.1"/>
</dbReference>
<dbReference type="PANTHER" id="PTHR33202:SF1">
    <property type="entry name" value="FERRIC UPTAKE REGULATION PROTEIN"/>
    <property type="match status" value="1"/>
</dbReference>
<evidence type="ECO:0000256" key="2">
    <source>
        <dbReference type="ARBA" id="ARBA00007957"/>
    </source>
</evidence>
<keyword evidence="12" id="KW-1185">Reference proteome</keyword>
<proteinExistence type="inferred from homology"/>
<keyword evidence="9" id="KW-0479">Metal-binding</keyword>
<keyword evidence="10" id="KW-0408">Iron</keyword>
<feature type="binding site" evidence="10">
    <location>
        <position position="123"/>
    </location>
    <ligand>
        <name>Fe cation</name>
        <dbReference type="ChEBI" id="CHEBI:24875"/>
    </ligand>
</feature>
<feature type="binding site" evidence="10">
    <location>
        <position position="88"/>
    </location>
    <ligand>
        <name>Fe cation</name>
        <dbReference type="ChEBI" id="CHEBI:24875"/>
    </ligand>
</feature>
<feature type="binding site" evidence="10">
    <location>
        <position position="109"/>
    </location>
    <ligand>
        <name>Fe cation</name>
        <dbReference type="ChEBI" id="CHEBI:24875"/>
    </ligand>
</feature>
<evidence type="ECO:0000313" key="11">
    <source>
        <dbReference type="EMBL" id="TGD23970.1"/>
    </source>
</evidence>
<evidence type="ECO:0000256" key="1">
    <source>
        <dbReference type="ARBA" id="ARBA00004496"/>
    </source>
</evidence>
<comment type="cofactor">
    <cofactor evidence="9">
        <name>Zn(2+)</name>
        <dbReference type="ChEBI" id="CHEBI:29105"/>
    </cofactor>
    <text evidence="9">Binds 1 zinc ion per subunit.</text>
</comment>
<comment type="caution">
    <text evidence="11">The sequence shown here is derived from an EMBL/GenBank/DDBJ whole genome shotgun (WGS) entry which is preliminary data.</text>
</comment>
<dbReference type="InterPro" id="IPR043135">
    <property type="entry name" value="Fur_C"/>
</dbReference>
<sequence>MEKAIEILKKNNYKVTKQRTDLIGYLKNFTIHYVAISDIANYMRSLYPGMSNNTIYRNLKEFADIGLVEYQEKNKTLVKYQCDFAHRHHHHFVCKNCGRVTELKACPMEFFSDQLPGYTIEGHAIEVYGLCANCAKKLKKETADL</sequence>
<accession>A0A4Z0JP44</accession>
<dbReference type="GO" id="GO:0045892">
    <property type="term" value="P:negative regulation of DNA-templated transcription"/>
    <property type="evidence" value="ECO:0007669"/>
    <property type="project" value="TreeGrafter"/>
</dbReference>
<evidence type="ECO:0000256" key="5">
    <source>
        <dbReference type="ARBA" id="ARBA00022833"/>
    </source>
</evidence>
<dbReference type="GO" id="GO:0008270">
    <property type="term" value="F:zinc ion binding"/>
    <property type="evidence" value="ECO:0007669"/>
    <property type="project" value="TreeGrafter"/>
</dbReference>
<evidence type="ECO:0000256" key="8">
    <source>
        <dbReference type="ARBA" id="ARBA00023163"/>
    </source>
</evidence>
<keyword evidence="6" id="KW-0805">Transcription regulation</keyword>
<dbReference type="EMBL" id="RKLY01000008">
    <property type="protein sequence ID" value="TGD23970.1"/>
    <property type="molecule type" value="Genomic_DNA"/>
</dbReference>
<comment type="similarity">
    <text evidence="2">Belongs to the Fur family.</text>
</comment>
<dbReference type="Proteomes" id="UP000298021">
    <property type="component" value="Unassembled WGS sequence"/>
</dbReference>
<dbReference type="Gene3D" id="3.30.1490.190">
    <property type="match status" value="1"/>
</dbReference>
<feature type="binding site" evidence="9">
    <location>
        <position position="97"/>
    </location>
    <ligand>
        <name>Zn(2+)</name>
        <dbReference type="ChEBI" id="CHEBI:29105"/>
    </ligand>
</feature>
<dbReference type="GO" id="GO:0000976">
    <property type="term" value="F:transcription cis-regulatory region binding"/>
    <property type="evidence" value="ECO:0007669"/>
    <property type="project" value="TreeGrafter"/>
</dbReference>